<sequence length="177" mass="20083">GGSGEDEVKAAHPQGGSDICEARDNWGKVETIVEQHNINEGIATKNPTGKLAYVVKMLQKIATAVEEDGLEHKSAEAFQISEILDDAVNEIVSLAKKKKDDEDEDENEKEDKDEKKDKEDKDEDDKDEKKDKKKGKKDKEKVKKEKEKAKKDNGKGKKEDKKEEKKDKNEEEEEDKE</sequence>
<dbReference type="EMBL" id="BART01011878">
    <property type="protein sequence ID" value="GAG89322.1"/>
    <property type="molecule type" value="Genomic_DNA"/>
</dbReference>
<feature type="region of interest" description="Disordered" evidence="1">
    <location>
        <begin position="95"/>
        <end position="177"/>
    </location>
</feature>
<feature type="compositionally biased region" description="Basic and acidic residues" evidence="1">
    <location>
        <begin position="1"/>
        <end position="10"/>
    </location>
</feature>
<comment type="caution">
    <text evidence="2">The sequence shown here is derived from an EMBL/GenBank/DDBJ whole genome shotgun (WGS) entry which is preliminary data.</text>
</comment>
<accession>X1C7N4</accession>
<name>X1C7N4_9ZZZZ</name>
<feature type="compositionally biased region" description="Basic and acidic residues" evidence="1">
    <location>
        <begin position="137"/>
        <end position="169"/>
    </location>
</feature>
<organism evidence="2">
    <name type="scientific">marine sediment metagenome</name>
    <dbReference type="NCBI Taxonomy" id="412755"/>
    <lineage>
        <taxon>unclassified sequences</taxon>
        <taxon>metagenomes</taxon>
        <taxon>ecological metagenomes</taxon>
    </lineage>
</organism>
<reference evidence="2" key="1">
    <citation type="journal article" date="2014" name="Front. Microbiol.">
        <title>High frequency of phylogenetically diverse reductive dehalogenase-homologous genes in deep subseafloor sedimentary metagenomes.</title>
        <authorList>
            <person name="Kawai M."/>
            <person name="Futagami T."/>
            <person name="Toyoda A."/>
            <person name="Takaki Y."/>
            <person name="Nishi S."/>
            <person name="Hori S."/>
            <person name="Arai W."/>
            <person name="Tsubouchi T."/>
            <person name="Morono Y."/>
            <person name="Uchiyama I."/>
            <person name="Ito T."/>
            <person name="Fujiyama A."/>
            <person name="Inagaki F."/>
            <person name="Takami H."/>
        </authorList>
    </citation>
    <scope>NUCLEOTIDE SEQUENCE</scope>
    <source>
        <strain evidence="2">Expedition CK06-06</strain>
    </source>
</reference>
<feature type="region of interest" description="Disordered" evidence="1">
    <location>
        <begin position="1"/>
        <end position="21"/>
    </location>
</feature>
<gene>
    <name evidence="2" type="ORF">S01H4_25069</name>
</gene>
<proteinExistence type="predicted"/>
<feature type="non-terminal residue" evidence="2">
    <location>
        <position position="1"/>
    </location>
</feature>
<evidence type="ECO:0000256" key="1">
    <source>
        <dbReference type="SAM" id="MobiDB-lite"/>
    </source>
</evidence>
<feature type="compositionally biased region" description="Basic and acidic residues" evidence="1">
    <location>
        <begin position="109"/>
        <end position="119"/>
    </location>
</feature>
<dbReference type="AlphaFoldDB" id="X1C7N4"/>
<evidence type="ECO:0000313" key="2">
    <source>
        <dbReference type="EMBL" id="GAG89322.1"/>
    </source>
</evidence>
<protein>
    <submittedName>
        <fullName evidence="2">Uncharacterized protein</fullName>
    </submittedName>
</protein>